<evidence type="ECO:0000313" key="3">
    <source>
        <dbReference type="Proteomes" id="UP001595583"/>
    </source>
</evidence>
<feature type="transmembrane region" description="Helical" evidence="1">
    <location>
        <begin position="82"/>
        <end position="104"/>
    </location>
</feature>
<name>A0ABV7KEK7_9HYPH</name>
<keyword evidence="1" id="KW-0812">Transmembrane</keyword>
<keyword evidence="1" id="KW-0472">Membrane</keyword>
<feature type="transmembrane region" description="Helical" evidence="1">
    <location>
        <begin position="48"/>
        <end position="70"/>
    </location>
</feature>
<proteinExistence type="predicted"/>
<comment type="caution">
    <text evidence="2">The sequence shown here is derived from an EMBL/GenBank/DDBJ whole genome shotgun (WGS) entry which is preliminary data.</text>
</comment>
<dbReference type="Proteomes" id="UP001595583">
    <property type="component" value="Unassembled WGS sequence"/>
</dbReference>
<dbReference type="EMBL" id="JBHRTK010000016">
    <property type="protein sequence ID" value="MFC3207958.1"/>
    <property type="molecule type" value="Genomic_DNA"/>
</dbReference>
<evidence type="ECO:0000256" key="1">
    <source>
        <dbReference type="SAM" id="Phobius"/>
    </source>
</evidence>
<keyword evidence="3" id="KW-1185">Reference proteome</keyword>
<organism evidence="2 3">
    <name type="scientific">Aquamicrobium soli</name>
    <dbReference type="NCBI Taxonomy" id="1811518"/>
    <lineage>
        <taxon>Bacteria</taxon>
        <taxon>Pseudomonadati</taxon>
        <taxon>Pseudomonadota</taxon>
        <taxon>Alphaproteobacteria</taxon>
        <taxon>Hyphomicrobiales</taxon>
        <taxon>Phyllobacteriaceae</taxon>
        <taxon>Aquamicrobium</taxon>
    </lineage>
</organism>
<feature type="transmembrane region" description="Helical" evidence="1">
    <location>
        <begin position="137"/>
        <end position="159"/>
    </location>
</feature>
<keyword evidence="1" id="KW-1133">Transmembrane helix</keyword>
<evidence type="ECO:0000313" key="2">
    <source>
        <dbReference type="EMBL" id="MFC3207958.1"/>
    </source>
</evidence>
<gene>
    <name evidence="2" type="ORF">ACFOHJ_17170</name>
</gene>
<dbReference type="RefSeq" id="WP_378222587.1">
    <property type="nucleotide sequence ID" value="NZ_JBHRTK010000016.1"/>
</dbReference>
<accession>A0ABV7KEK7</accession>
<feature type="transmembrane region" description="Helical" evidence="1">
    <location>
        <begin position="110"/>
        <end position="130"/>
    </location>
</feature>
<reference evidence="3" key="1">
    <citation type="journal article" date="2019" name="Int. J. Syst. Evol. Microbiol.">
        <title>The Global Catalogue of Microorganisms (GCM) 10K type strain sequencing project: providing services to taxonomists for standard genome sequencing and annotation.</title>
        <authorList>
            <consortium name="The Broad Institute Genomics Platform"/>
            <consortium name="The Broad Institute Genome Sequencing Center for Infectious Disease"/>
            <person name="Wu L."/>
            <person name="Ma J."/>
        </authorList>
    </citation>
    <scope>NUCLEOTIDE SEQUENCE [LARGE SCALE GENOMIC DNA]</scope>
    <source>
        <strain evidence="3">KCTC 52165</strain>
    </source>
</reference>
<sequence>MSRTLTSFALVAVLTGLLMALCLAVARHGYPFGALGAKRLDEIANAATFIPLAAIYFFSAMLMMLLPIRAAGMVLKNAADPLFWTVVILFATIVGTVAAQWAFGQRQAPWVLWNWRFLFVAVVAAGHLCINEFRRNILLRSLAVVAFTAATLACLFWTFSL</sequence>
<protein>
    <submittedName>
        <fullName evidence="2">Uncharacterized protein</fullName>
    </submittedName>
</protein>